<evidence type="ECO:0000259" key="1">
    <source>
        <dbReference type="Pfam" id="PF13173"/>
    </source>
</evidence>
<dbReference type="PANTHER" id="PTHR43566">
    <property type="entry name" value="CONSERVED PROTEIN"/>
    <property type="match status" value="1"/>
</dbReference>
<gene>
    <name evidence="2" type="ORF">AWC07_08250</name>
</gene>
<organism evidence="2 3">
    <name type="scientific">Mycobacterium gastri</name>
    <dbReference type="NCBI Taxonomy" id="1777"/>
    <lineage>
        <taxon>Bacteria</taxon>
        <taxon>Bacillati</taxon>
        <taxon>Actinomycetota</taxon>
        <taxon>Actinomycetes</taxon>
        <taxon>Mycobacteriales</taxon>
        <taxon>Mycobacteriaceae</taxon>
        <taxon>Mycobacterium</taxon>
    </lineage>
</organism>
<feature type="domain" description="AAA" evidence="1">
    <location>
        <begin position="9"/>
        <end position="59"/>
    </location>
</feature>
<proteinExistence type="predicted"/>
<evidence type="ECO:0000313" key="2">
    <source>
        <dbReference type="EMBL" id="ORV68469.1"/>
    </source>
</evidence>
<dbReference type="EMBL" id="LQOX01000107">
    <property type="protein sequence ID" value="ORV68469.1"/>
    <property type="molecule type" value="Genomic_DNA"/>
</dbReference>
<dbReference type="AlphaFoldDB" id="A0A1X1VHL9"/>
<dbReference type="Pfam" id="PF13173">
    <property type="entry name" value="AAA_14"/>
    <property type="match status" value="1"/>
</dbReference>
<keyword evidence="3" id="KW-1185">Reference proteome</keyword>
<protein>
    <recommendedName>
        <fullName evidence="1">AAA domain-containing protein</fullName>
    </recommendedName>
</protein>
<comment type="caution">
    <text evidence="2">The sequence shown here is derived from an EMBL/GenBank/DDBJ whole genome shotgun (WGS) entry which is preliminary data.</text>
</comment>
<accession>A0A1X1VHL9</accession>
<dbReference type="STRING" id="1777.AWC07_08250"/>
<name>A0A1X1VHL9_MYCGS</name>
<dbReference type="Proteomes" id="UP000193738">
    <property type="component" value="Unassembled WGS sequence"/>
</dbReference>
<dbReference type="PANTHER" id="PTHR43566:SF2">
    <property type="entry name" value="DUF4143 DOMAIN-CONTAINING PROTEIN"/>
    <property type="match status" value="1"/>
</dbReference>
<evidence type="ECO:0000313" key="3">
    <source>
        <dbReference type="Proteomes" id="UP000193738"/>
    </source>
</evidence>
<sequence length="69" mass="7235">MVLAALADTPVVVVNGARQVGKTTLVARLDYPGSSQVVSLDDAANRDAARDDPRAFVSRPVDTLVIGSR</sequence>
<reference evidence="2 3" key="1">
    <citation type="submission" date="2016-01" db="EMBL/GenBank/DDBJ databases">
        <title>The new phylogeny of the genus Mycobacterium.</title>
        <authorList>
            <person name="Tarcisio F."/>
            <person name="Conor M."/>
            <person name="Antonella G."/>
            <person name="Elisabetta G."/>
            <person name="Giulia F.S."/>
            <person name="Sara T."/>
            <person name="Anna F."/>
            <person name="Clotilde B."/>
            <person name="Roberto B."/>
            <person name="Veronica D.S."/>
            <person name="Fabio R."/>
            <person name="Monica P."/>
            <person name="Olivier J."/>
            <person name="Enrico T."/>
            <person name="Nicola S."/>
        </authorList>
    </citation>
    <scope>NUCLEOTIDE SEQUENCE [LARGE SCALE GENOMIC DNA]</scope>
    <source>
        <strain evidence="2 3">DSM 43505</strain>
    </source>
</reference>
<dbReference type="InterPro" id="IPR041682">
    <property type="entry name" value="AAA_14"/>
</dbReference>